<accession>A0ABV2SUW8</accession>
<organism evidence="12 13">
    <name type="scientific">Sediminicola arcticus</name>
    <dbReference type="NCBI Taxonomy" id="1574308"/>
    <lineage>
        <taxon>Bacteria</taxon>
        <taxon>Pseudomonadati</taxon>
        <taxon>Bacteroidota</taxon>
        <taxon>Flavobacteriia</taxon>
        <taxon>Flavobacteriales</taxon>
        <taxon>Flavobacteriaceae</taxon>
        <taxon>Sediminicola</taxon>
    </lineage>
</organism>
<gene>
    <name evidence="12" type="ORF">ABXZ36_05230</name>
</gene>
<name>A0ABV2SUW8_9FLAO</name>
<evidence type="ECO:0000256" key="2">
    <source>
        <dbReference type="ARBA" id="ARBA00022475"/>
    </source>
</evidence>
<evidence type="ECO:0000313" key="12">
    <source>
        <dbReference type="EMBL" id="MET6990044.1"/>
    </source>
</evidence>
<comment type="subcellular location">
    <subcellularLocation>
        <location evidence="1">Cell membrane</location>
    </subcellularLocation>
</comment>
<proteinExistence type="predicted"/>
<evidence type="ECO:0000256" key="5">
    <source>
        <dbReference type="ARBA" id="ARBA00023180"/>
    </source>
</evidence>
<protein>
    <recommendedName>
        <fullName evidence="11">Endo-1,3-beta-glucanase btgC</fullName>
    </recommendedName>
    <alternativeName>
        <fullName evidence="10">Laminarinase btgC</fullName>
    </alternativeName>
</protein>
<comment type="function">
    <text evidence="9">Glucanases play a role in cell expansion during growth, in cell-cell fusion during mating, and in spore release during sporulation. This enzyme may be involved in beta-glucan degradation. Active on laminarin and lichenan.</text>
</comment>
<keyword evidence="4" id="KW-0472">Membrane</keyword>
<keyword evidence="3" id="KW-0378">Hydrolase</keyword>
<evidence type="ECO:0000256" key="9">
    <source>
        <dbReference type="ARBA" id="ARBA00037649"/>
    </source>
</evidence>
<evidence type="ECO:0000256" key="4">
    <source>
        <dbReference type="ARBA" id="ARBA00023136"/>
    </source>
</evidence>
<evidence type="ECO:0000256" key="10">
    <source>
        <dbReference type="ARBA" id="ARBA00042373"/>
    </source>
</evidence>
<evidence type="ECO:0000256" key="6">
    <source>
        <dbReference type="ARBA" id="ARBA00023277"/>
    </source>
</evidence>
<dbReference type="PANTHER" id="PTHR16631">
    <property type="entry name" value="GLUCAN 1,3-BETA-GLUCOSIDASE"/>
    <property type="match status" value="1"/>
</dbReference>
<keyword evidence="7" id="KW-0961">Cell wall biogenesis/degradation</keyword>
<evidence type="ECO:0000256" key="3">
    <source>
        <dbReference type="ARBA" id="ARBA00022801"/>
    </source>
</evidence>
<keyword evidence="8" id="KW-0624">Polysaccharide degradation</keyword>
<dbReference type="PANTHER" id="PTHR16631:SF17">
    <property type="entry name" value="GLUCAN ENDO-1,3-BETA-GLUCOSIDASE BTGC"/>
    <property type="match status" value="1"/>
</dbReference>
<dbReference type="Proteomes" id="UP001549799">
    <property type="component" value="Unassembled WGS sequence"/>
</dbReference>
<evidence type="ECO:0000256" key="11">
    <source>
        <dbReference type="ARBA" id="ARBA00043078"/>
    </source>
</evidence>
<evidence type="ECO:0000313" key="13">
    <source>
        <dbReference type="Proteomes" id="UP001549799"/>
    </source>
</evidence>
<keyword evidence="6" id="KW-0119">Carbohydrate metabolism</keyword>
<keyword evidence="2" id="KW-1003">Cell membrane</keyword>
<keyword evidence="5" id="KW-0325">Glycoprotein</keyword>
<dbReference type="InterPro" id="IPR050732">
    <property type="entry name" value="Beta-glucan_modifiers"/>
</dbReference>
<dbReference type="RefSeq" id="WP_354614435.1">
    <property type="nucleotide sequence ID" value="NZ_JBEXAE010000002.1"/>
</dbReference>
<dbReference type="InterPro" id="IPR017853">
    <property type="entry name" value="GH"/>
</dbReference>
<dbReference type="Gene3D" id="3.20.20.80">
    <property type="entry name" value="Glycosidases"/>
    <property type="match status" value="1"/>
</dbReference>
<keyword evidence="13" id="KW-1185">Reference proteome</keyword>
<dbReference type="EMBL" id="JBEXAE010000002">
    <property type="protein sequence ID" value="MET6990044.1"/>
    <property type="molecule type" value="Genomic_DNA"/>
</dbReference>
<reference evidence="12 13" key="1">
    <citation type="submission" date="2024-07" db="EMBL/GenBank/DDBJ databases">
        <title>The genome sequence of type strain Sediminicola arcticus GDMCC 1.2805.</title>
        <authorList>
            <person name="Liu Y."/>
        </authorList>
    </citation>
    <scope>NUCLEOTIDE SEQUENCE [LARGE SCALE GENOMIC DNA]</scope>
    <source>
        <strain evidence="12 13">GDMCC 1.2805</strain>
    </source>
</reference>
<dbReference type="SUPFAM" id="SSF51445">
    <property type="entry name" value="(Trans)glycosidases"/>
    <property type="match status" value="1"/>
</dbReference>
<evidence type="ECO:0000256" key="7">
    <source>
        <dbReference type="ARBA" id="ARBA00023316"/>
    </source>
</evidence>
<comment type="caution">
    <text evidence="12">The sequence shown here is derived from an EMBL/GenBank/DDBJ whole genome shotgun (WGS) entry which is preliminary data.</text>
</comment>
<evidence type="ECO:0000256" key="1">
    <source>
        <dbReference type="ARBA" id="ARBA00004236"/>
    </source>
</evidence>
<evidence type="ECO:0000256" key="8">
    <source>
        <dbReference type="ARBA" id="ARBA00023326"/>
    </source>
</evidence>
<sequence length="204" mass="22799">MHTYPFHDSHYSPSFWAVPEEEENLGDLEKIEKAMVRATEYAKSQYNGALDYIKSLGFAKPIHIGETGWATNASTSYGPTGSHAADEYKEKLFYDAMREWTDSAGMTCFYFEAFDEQWKDSGDVMGSENLFGLINLQGLAKYALWGLVDKGAFKNVTRNGLPITKTYGGDASKMLAKLLPPKPLSEIGLLKRLRSIQTVMLGML</sequence>